<protein>
    <submittedName>
        <fullName evidence="3">PorT family protein</fullName>
    </submittedName>
</protein>
<sequence length="192" mass="20422">MKKVLLSLGLLMSVATAASAQEIRFGVKAGANYSSITANNTDGVESKIGLHAGALANFALSDLISIQPEVLYSQKGYQSEEYNDIKYKINYIDVPLLVKVNAGGLFFEGGPQVGFLAGAKVTNGDADTDIKGRYDRVDFGYVAGLGYQATSGPMIGLRYNGGISTISKGDINPNKIRNSVFQLYVGYVFGGK</sequence>
<organism evidence="3 4">
    <name type="scientific">Hymenobacter jeongseonensis</name>
    <dbReference type="NCBI Taxonomy" id="2791027"/>
    <lineage>
        <taxon>Bacteria</taxon>
        <taxon>Pseudomonadati</taxon>
        <taxon>Bacteroidota</taxon>
        <taxon>Cytophagia</taxon>
        <taxon>Cytophagales</taxon>
        <taxon>Hymenobacteraceae</taxon>
        <taxon>Hymenobacter</taxon>
    </lineage>
</organism>
<keyword evidence="1" id="KW-0732">Signal</keyword>
<evidence type="ECO:0000313" key="3">
    <source>
        <dbReference type="EMBL" id="MBF9236462.1"/>
    </source>
</evidence>
<reference evidence="3 4" key="1">
    <citation type="submission" date="2020-11" db="EMBL/GenBank/DDBJ databases">
        <authorList>
            <person name="Kim M.K."/>
        </authorList>
    </citation>
    <scope>NUCLEOTIDE SEQUENCE [LARGE SCALE GENOMIC DNA]</scope>
    <source>
        <strain evidence="3 4">BT683</strain>
    </source>
</reference>
<dbReference type="EMBL" id="JADQDQ010000001">
    <property type="protein sequence ID" value="MBF9236462.1"/>
    <property type="molecule type" value="Genomic_DNA"/>
</dbReference>
<name>A0ABS0IDN4_9BACT</name>
<comment type="caution">
    <text evidence="3">The sequence shown here is derived from an EMBL/GenBank/DDBJ whole genome shotgun (WGS) entry which is preliminary data.</text>
</comment>
<evidence type="ECO:0000256" key="1">
    <source>
        <dbReference type="SAM" id="SignalP"/>
    </source>
</evidence>
<gene>
    <name evidence="3" type="ORF">I2I05_03545</name>
</gene>
<keyword evidence="4" id="KW-1185">Reference proteome</keyword>
<feature type="domain" description="Outer membrane protein beta-barrel" evidence="2">
    <location>
        <begin position="20"/>
        <end position="164"/>
    </location>
</feature>
<feature type="signal peptide" evidence="1">
    <location>
        <begin position="1"/>
        <end position="20"/>
    </location>
</feature>
<evidence type="ECO:0000313" key="4">
    <source>
        <dbReference type="Proteomes" id="UP000597617"/>
    </source>
</evidence>
<dbReference type="Proteomes" id="UP000597617">
    <property type="component" value="Unassembled WGS sequence"/>
</dbReference>
<dbReference type="InterPro" id="IPR025665">
    <property type="entry name" value="Beta-barrel_OMP_2"/>
</dbReference>
<feature type="chain" id="PRO_5045129802" evidence="1">
    <location>
        <begin position="21"/>
        <end position="192"/>
    </location>
</feature>
<dbReference type="Pfam" id="PF13568">
    <property type="entry name" value="OMP_b-brl_2"/>
    <property type="match status" value="1"/>
</dbReference>
<accession>A0ABS0IDN4</accession>
<proteinExistence type="predicted"/>
<dbReference type="RefSeq" id="WP_196280803.1">
    <property type="nucleotide sequence ID" value="NZ_JADQDQ010000001.1"/>
</dbReference>
<evidence type="ECO:0000259" key="2">
    <source>
        <dbReference type="Pfam" id="PF13568"/>
    </source>
</evidence>